<dbReference type="Gene3D" id="4.10.240.10">
    <property type="entry name" value="Zn(2)-C6 fungal-type DNA-binding domain"/>
    <property type="match status" value="1"/>
</dbReference>
<gene>
    <name evidence="5" type="ORF">VHUM_04154</name>
</gene>
<evidence type="ECO:0000313" key="6">
    <source>
        <dbReference type="Proteomes" id="UP000473826"/>
    </source>
</evidence>
<accession>A0A7D8YZ59</accession>
<dbReference type="SUPFAM" id="SSF57701">
    <property type="entry name" value="Zn2/Cys6 DNA-binding domain"/>
    <property type="match status" value="1"/>
</dbReference>
<feature type="compositionally biased region" description="Low complexity" evidence="3">
    <location>
        <begin position="137"/>
        <end position="150"/>
    </location>
</feature>
<dbReference type="InterPro" id="IPR036864">
    <property type="entry name" value="Zn2-C6_fun-type_DNA-bd_sf"/>
</dbReference>
<dbReference type="Pfam" id="PF00172">
    <property type="entry name" value="Zn_clus"/>
    <property type="match status" value="1"/>
</dbReference>
<dbReference type="PANTHER" id="PTHR31001">
    <property type="entry name" value="UNCHARACTERIZED TRANSCRIPTIONAL REGULATORY PROTEIN"/>
    <property type="match status" value="1"/>
</dbReference>
<comment type="caution">
    <text evidence="5">The sequence shown here is derived from an EMBL/GenBank/DDBJ whole genome shotgun (WGS) entry which is preliminary data.</text>
</comment>
<reference evidence="5 6" key="1">
    <citation type="journal article" date="2019" name="PLoS Genet.">
        <title>Convergent evolution of linked mating-type loci in basidiomycete fungi.</title>
        <authorList>
            <person name="Sun S."/>
            <person name="Coelho M.A."/>
            <person name="Heitman J."/>
            <person name="Nowrousian M."/>
        </authorList>
    </citation>
    <scope>NUCLEOTIDE SEQUENCE [LARGE SCALE GENOMIC DNA]</scope>
    <source>
        <strain evidence="5 6">CBS 4282</strain>
    </source>
</reference>
<feature type="domain" description="Zn(2)-C6 fungal-type" evidence="4">
    <location>
        <begin position="31"/>
        <end position="62"/>
    </location>
</feature>
<dbReference type="SMART" id="SM00066">
    <property type="entry name" value="GAL4"/>
    <property type="match status" value="1"/>
</dbReference>
<proteinExistence type="predicted"/>
<dbReference type="GO" id="GO:0000981">
    <property type="term" value="F:DNA-binding transcription factor activity, RNA polymerase II-specific"/>
    <property type="evidence" value="ECO:0007669"/>
    <property type="project" value="InterPro"/>
</dbReference>
<feature type="region of interest" description="Disordered" evidence="3">
    <location>
        <begin position="1"/>
        <end position="24"/>
    </location>
</feature>
<evidence type="ECO:0000256" key="2">
    <source>
        <dbReference type="ARBA" id="ARBA00023242"/>
    </source>
</evidence>
<feature type="compositionally biased region" description="Basic and acidic residues" evidence="3">
    <location>
        <begin position="160"/>
        <end position="172"/>
    </location>
</feature>
<dbReference type="CDD" id="cd12148">
    <property type="entry name" value="fungal_TF_MHR"/>
    <property type="match status" value="1"/>
</dbReference>
<dbReference type="AlphaFoldDB" id="A0A7D8YZ59"/>
<feature type="region of interest" description="Disordered" evidence="3">
    <location>
        <begin position="185"/>
        <end position="222"/>
    </location>
</feature>
<dbReference type="InterPro" id="IPR050613">
    <property type="entry name" value="Sec_Metabolite_Reg"/>
</dbReference>
<evidence type="ECO:0000259" key="4">
    <source>
        <dbReference type="PROSITE" id="PS50048"/>
    </source>
</evidence>
<evidence type="ECO:0000256" key="1">
    <source>
        <dbReference type="ARBA" id="ARBA00004123"/>
    </source>
</evidence>
<name>A0A7D8YZ59_VANHU</name>
<dbReference type="PANTHER" id="PTHR31001:SF76">
    <property type="entry name" value="ZN(2)-C6 FUNGAL-TYPE DOMAIN-CONTAINING PROTEIN"/>
    <property type="match status" value="1"/>
</dbReference>
<feature type="region of interest" description="Disordered" evidence="3">
    <location>
        <begin position="114"/>
        <end position="173"/>
    </location>
</feature>
<keyword evidence="2" id="KW-0539">Nucleus</keyword>
<protein>
    <recommendedName>
        <fullName evidence="4">Zn(2)-C6 fungal-type domain-containing protein</fullName>
    </recommendedName>
</protein>
<dbReference type="GO" id="GO:0008270">
    <property type="term" value="F:zinc ion binding"/>
    <property type="evidence" value="ECO:0007669"/>
    <property type="project" value="InterPro"/>
</dbReference>
<dbReference type="Proteomes" id="UP000473826">
    <property type="component" value="Unassembled WGS sequence"/>
</dbReference>
<dbReference type="PROSITE" id="PS00463">
    <property type="entry name" value="ZN2_CY6_FUNGAL_1"/>
    <property type="match status" value="1"/>
</dbReference>
<dbReference type="OrthoDB" id="3364175at2759"/>
<dbReference type="InterPro" id="IPR001138">
    <property type="entry name" value="Zn2Cys6_DnaBD"/>
</dbReference>
<dbReference type="CDD" id="cd00067">
    <property type="entry name" value="GAL4"/>
    <property type="match status" value="1"/>
</dbReference>
<comment type="subcellular location">
    <subcellularLocation>
        <location evidence="1">Nucleus</location>
    </subcellularLocation>
</comment>
<organism evidence="5 6">
    <name type="scientific">Vanrija humicola</name>
    <name type="common">Yeast</name>
    <name type="synonym">Cryptococcus humicola</name>
    <dbReference type="NCBI Taxonomy" id="5417"/>
    <lineage>
        <taxon>Eukaryota</taxon>
        <taxon>Fungi</taxon>
        <taxon>Dikarya</taxon>
        <taxon>Basidiomycota</taxon>
        <taxon>Agaricomycotina</taxon>
        <taxon>Tremellomycetes</taxon>
        <taxon>Trichosporonales</taxon>
        <taxon>Trichosporonaceae</taxon>
        <taxon>Vanrija</taxon>
    </lineage>
</organism>
<feature type="compositionally biased region" description="Polar residues" evidence="3">
    <location>
        <begin position="1"/>
        <end position="15"/>
    </location>
</feature>
<evidence type="ECO:0000256" key="3">
    <source>
        <dbReference type="SAM" id="MobiDB-lite"/>
    </source>
</evidence>
<sequence>MDTDSGGSTSNTPSRGPNLESPRVSQRASNSCAFCTKRKIKCNKAIPCDNCIRRGHPESCTRLPAIVRGRLINAPSAAQRAPLTPDQIRLLREGQLQRENVGLRRRVGDLESRIRELEAGGSGGTPSARPGSRAMESGPSASGPTPTSSANGHAASGHTAHREGPEKSRQDDPDVLEPFVHVMGIPKQPERSGSPHPGAGKTSSRGGANEGLPDLPSRKSTDLGQTDLLTLLPTPPQSSLIIRASFKYLCFFHPSVHVPTFIKEHDEWIAATAEGENIEKGDAWLSYYFGLLSVGMYMCGDLLAPELNLTADETLSLSSFWFDVTLEALNRSKFMSTNPTMEALMTICILPIVSYHFGASAYCEMLLHVGLRIAQMLRLHLLTPEPEDLTDLTPGLIYRETGRRIWLHLRLGEGRPDFANVGGLRLPQGATAEPMNVDDEDITDTTARPRPTSHFTRITHLLCAGRRYRIFRQFAEAFAEATSLKDQYVIAMAADQALQANFASFPALNGTDGDMFDEQFDLKGPHDFRPHSRYIWSLLQSSGTVLVYRSFLGRAYVDERFSEVRDVSSCVDHAAAANRTDVPRCGPRNPAPAPTPRSAHVPSRMACGLVHGFGRRRPRNRAPARQSQRRGACAAHRRGAVCHRLAVALRRELAGRPAWRAPAAPIHRGACQAARLDSGEHRCGGGSGRRRPCHCGRRAVAGGAGAVADDAARAPTAGAGRCVDGRGRVVVCAGGARERGEQRVVDYAAVEVLMLYHTCHVFISARLVRGG</sequence>
<feature type="region of interest" description="Disordered" evidence="3">
    <location>
        <begin position="581"/>
        <end position="601"/>
    </location>
</feature>
<dbReference type="GO" id="GO:0005634">
    <property type="term" value="C:nucleus"/>
    <property type="evidence" value="ECO:0007669"/>
    <property type="project" value="UniProtKB-SubCell"/>
</dbReference>
<dbReference type="PROSITE" id="PS50048">
    <property type="entry name" value="ZN2_CY6_FUNGAL_2"/>
    <property type="match status" value="1"/>
</dbReference>
<evidence type="ECO:0000313" key="5">
    <source>
        <dbReference type="EMBL" id="TXT04387.1"/>
    </source>
</evidence>
<keyword evidence="6" id="KW-1185">Reference proteome</keyword>
<dbReference type="EMBL" id="QKWK01000015">
    <property type="protein sequence ID" value="TXT04387.1"/>
    <property type="molecule type" value="Genomic_DNA"/>
</dbReference>